<dbReference type="InterPro" id="IPR036910">
    <property type="entry name" value="HMG_box_dom_sf"/>
</dbReference>
<feature type="compositionally biased region" description="Polar residues" evidence="4">
    <location>
        <begin position="689"/>
        <end position="701"/>
    </location>
</feature>
<evidence type="ECO:0000256" key="1">
    <source>
        <dbReference type="ARBA" id="ARBA00023125"/>
    </source>
</evidence>
<feature type="region of interest" description="Disordered" evidence="4">
    <location>
        <begin position="229"/>
        <end position="320"/>
    </location>
</feature>
<dbReference type="PANTHER" id="PTHR45789">
    <property type="entry name" value="FI18025P1"/>
    <property type="match status" value="1"/>
</dbReference>
<feature type="compositionally biased region" description="Low complexity" evidence="4">
    <location>
        <begin position="295"/>
        <end position="310"/>
    </location>
</feature>
<feature type="region of interest" description="Disordered" evidence="4">
    <location>
        <begin position="90"/>
        <end position="137"/>
    </location>
</feature>
<feature type="compositionally biased region" description="Basic residues" evidence="4">
    <location>
        <begin position="125"/>
        <end position="134"/>
    </location>
</feature>
<feature type="region of interest" description="Disordered" evidence="4">
    <location>
        <begin position="618"/>
        <end position="701"/>
    </location>
</feature>
<evidence type="ECO:0000256" key="2">
    <source>
        <dbReference type="ARBA" id="ARBA00023242"/>
    </source>
</evidence>
<dbReference type="Pfam" id="PF00505">
    <property type="entry name" value="HMG_box"/>
    <property type="match status" value="1"/>
</dbReference>
<accession>A0A2R6PVB2</accession>
<dbReference type="SMART" id="SM00398">
    <property type="entry name" value="HMG"/>
    <property type="match status" value="1"/>
</dbReference>
<feature type="compositionally biased region" description="Polar residues" evidence="4">
    <location>
        <begin position="507"/>
        <end position="520"/>
    </location>
</feature>
<feature type="compositionally biased region" description="Pro residues" evidence="4">
    <location>
        <begin position="494"/>
        <end position="503"/>
    </location>
</feature>
<feature type="DNA-binding region" description="HMG box" evidence="3">
    <location>
        <begin position="33"/>
        <end position="103"/>
    </location>
</feature>
<feature type="compositionally biased region" description="Pro residues" evidence="4">
    <location>
        <begin position="673"/>
        <end position="685"/>
    </location>
</feature>
<comment type="caution">
    <text evidence="6">The sequence shown here is derived from an EMBL/GenBank/DDBJ whole genome shotgun (WGS) entry which is preliminary data.</text>
</comment>
<dbReference type="PANTHER" id="PTHR45789:SF2">
    <property type="entry name" value="FI18025P1"/>
    <property type="match status" value="1"/>
</dbReference>
<feature type="compositionally biased region" description="Low complexity" evidence="4">
    <location>
        <begin position="633"/>
        <end position="644"/>
    </location>
</feature>
<dbReference type="PROSITE" id="PS50118">
    <property type="entry name" value="HMG_BOX_2"/>
    <property type="match status" value="1"/>
</dbReference>
<reference evidence="6 7" key="1">
    <citation type="submission" date="2018-02" db="EMBL/GenBank/DDBJ databases">
        <title>Genome sequence of the basidiomycete white-rot fungus Phlebia centrifuga.</title>
        <authorList>
            <person name="Granchi Z."/>
            <person name="Peng M."/>
            <person name="de Vries R.P."/>
            <person name="Hilden K."/>
            <person name="Makela M.R."/>
            <person name="Grigoriev I."/>
            <person name="Riley R."/>
        </authorList>
    </citation>
    <scope>NUCLEOTIDE SEQUENCE [LARGE SCALE GENOMIC DNA]</scope>
    <source>
        <strain evidence="6 7">FBCC195</strain>
    </source>
</reference>
<protein>
    <recommendedName>
        <fullName evidence="5">HMG box domain-containing protein</fullName>
    </recommendedName>
</protein>
<evidence type="ECO:0000313" key="6">
    <source>
        <dbReference type="EMBL" id="PSR97280.1"/>
    </source>
</evidence>
<name>A0A2R6PVB2_9APHY</name>
<feature type="region of interest" description="Disordered" evidence="4">
    <location>
        <begin position="491"/>
        <end position="520"/>
    </location>
</feature>
<feature type="region of interest" description="Disordered" evidence="4">
    <location>
        <begin position="166"/>
        <end position="211"/>
    </location>
</feature>
<feature type="region of interest" description="Disordered" evidence="4">
    <location>
        <begin position="1"/>
        <end position="30"/>
    </location>
</feature>
<dbReference type="InterPro" id="IPR051356">
    <property type="entry name" value="SOX/SOX-like_TF"/>
</dbReference>
<dbReference type="Gene3D" id="1.10.30.10">
    <property type="entry name" value="High mobility group box domain"/>
    <property type="match status" value="1"/>
</dbReference>
<feature type="compositionally biased region" description="Low complexity" evidence="4">
    <location>
        <begin position="272"/>
        <end position="281"/>
    </location>
</feature>
<dbReference type="GO" id="GO:0000978">
    <property type="term" value="F:RNA polymerase II cis-regulatory region sequence-specific DNA binding"/>
    <property type="evidence" value="ECO:0007669"/>
    <property type="project" value="TreeGrafter"/>
</dbReference>
<feature type="compositionally biased region" description="Polar residues" evidence="4">
    <location>
        <begin position="248"/>
        <end position="266"/>
    </location>
</feature>
<feature type="domain" description="HMG box" evidence="5">
    <location>
        <begin position="33"/>
        <end position="103"/>
    </location>
</feature>
<keyword evidence="1 3" id="KW-0238">DNA-binding</keyword>
<evidence type="ECO:0000256" key="4">
    <source>
        <dbReference type="SAM" id="MobiDB-lite"/>
    </source>
</evidence>
<dbReference type="Proteomes" id="UP000186601">
    <property type="component" value="Unassembled WGS sequence"/>
</dbReference>
<organism evidence="6 7">
    <name type="scientific">Hermanssonia centrifuga</name>
    <dbReference type="NCBI Taxonomy" id="98765"/>
    <lineage>
        <taxon>Eukaryota</taxon>
        <taxon>Fungi</taxon>
        <taxon>Dikarya</taxon>
        <taxon>Basidiomycota</taxon>
        <taxon>Agaricomycotina</taxon>
        <taxon>Agaricomycetes</taxon>
        <taxon>Polyporales</taxon>
        <taxon>Meruliaceae</taxon>
        <taxon>Hermanssonia</taxon>
    </lineage>
</organism>
<dbReference type="AlphaFoldDB" id="A0A2R6PVB2"/>
<dbReference type="SUPFAM" id="SSF47095">
    <property type="entry name" value="HMG-box"/>
    <property type="match status" value="1"/>
</dbReference>
<dbReference type="CDD" id="cd01389">
    <property type="entry name" value="HMG-box_ROX1-like"/>
    <property type="match status" value="1"/>
</dbReference>
<dbReference type="EMBL" id="MLYV02000441">
    <property type="protein sequence ID" value="PSR97280.1"/>
    <property type="molecule type" value="Genomic_DNA"/>
</dbReference>
<evidence type="ECO:0000259" key="5">
    <source>
        <dbReference type="PROSITE" id="PS50118"/>
    </source>
</evidence>
<proteinExistence type="predicted"/>
<dbReference type="GO" id="GO:0005634">
    <property type="term" value="C:nucleus"/>
    <property type="evidence" value="ECO:0007669"/>
    <property type="project" value="UniProtKB-UniRule"/>
</dbReference>
<dbReference type="STRING" id="98765.A0A2R6PVB2"/>
<evidence type="ECO:0000256" key="3">
    <source>
        <dbReference type="PROSITE-ProRule" id="PRU00267"/>
    </source>
</evidence>
<keyword evidence="7" id="KW-1185">Reference proteome</keyword>
<sequence>MDPFEGDSPKNYEELGDPVDGEPMVDPITGKKIVRPRNAWILYRNARLGHVERLPDGSAQPMAAASKIISKWWKAESKEVKNEYELLAEREKAEHKQKYPNYRFQPKSKVQKQREQAAKKEAKNKAKAANKKNRAASATMTSFASSVHTSYVAAALANQQATQAPMFGPGSLSPPLSLASTPITSPSPLSSFDPEPSSSSTPATSFSSPFNALDSGSFSSLDFSGQDAALSRVPQHVPPRLPPRIRGQVSTSSTAGPSTDTSSGLQLPSPAPTSAPGGSSPLPWPTTAPQYFPESQASSPPAVPMPSAAASPPPGPWIDESLYEAVPEDSAPVSVELGFPSNGIDFSQFGDYFDFDGLLGLDNADNGTIFQMPSENFLTSAPGQIDVSINCPQPVSGVTLEESTAFSEVLGSFNFPAFQEGSSMQLPSQYTSDGLMSQETWNFDASLTRLGSGLDLGIEHALVNGEDLLASYMTQDVLEEQPMIQDVIPIMEHPTPPPEPTQPTQPIALSTVQSDPPQSSSLTVRLDEIPAFLRETPQFQAWLAGKVSNQPSTSQQPQSQDFNNAQQHQFFQPASFQQFSTQDMFSMQQQYTQSQPQQNFQQSLQLAQMAYDSSQYGQPVASHHSYSEPGAHVSSSVTPSDSVTPTPPANTYMPPSGAVHAGTRRVAGTWKPPVEPEPWSAPPTPAEYGTTSRLPSWTVSS</sequence>
<evidence type="ECO:0000313" key="7">
    <source>
        <dbReference type="Proteomes" id="UP000186601"/>
    </source>
</evidence>
<dbReference type="GO" id="GO:0000981">
    <property type="term" value="F:DNA-binding transcription factor activity, RNA polymerase II-specific"/>
    <property type="evidence" value="ECO:0007669"/>
    <property type="project" value="TreeGrafter"/>
</dbReference>
<gene>
    <name evidence="6" type="ORF">PHLCEN_2v4343</name>
</gene>
<feature type="compositionally biased region" description="Basic and acidic residues" evidence="4">
    <location>
        <begin position="112"/>
        <end position="124"/>
    </location>
</feature>
<keyword evidence="2 3" id="KW-0539">Nucleus</keyword>
<dbReference type="InterPro" id="IPR009071">
    <property type="entry name" value="HMG_box_dom"/>
</dbReference>
<dbReference type="OrthoDB" id="6247875at2759"/>